<keyword evidence="2" id="KW-1133">Transmembrane helix</keyword>
<keyword evidence="2" id="KW-0812">Transmembrane</keyword>
<accession>A0ABY7JTR0</accession>
<dbReference type="Proteomes" id="UP001164693">
    <property type="component" value="Chromosome"/>
</dbReference>
<gene>
    <name evidence="4" type="ORF">M6B22_15575</name>
</gene>
<dbReference type="EMBL" id="CP097463">
    <property type="protein sequence ID" value="WAX55947.1"/>
    <property type="molecule type" value="Genomic_DNA"/>
</dbReference>
<keyword evidence="2" id="KW-0472">Membrane</keyword>
<evidence type="ECO:0000313" key="5">
    <source>
        <dbReference type="Proteomes" id="UP001164693"/>
    </source>
</evidence>
<evidence type="ECO:0000256" key="2">
    <source>
        <dbReference type="SAM" id="Phobius"/>
    </source>
</evidence>
<keyword evidence="5" id="KW-1185">Reference proteome</keyword>
<feature type="domain" description="SGNH hydrolase-type esterase" evidence="3">
    <location>
        <begin position="78"/>
        <end position="254"/>
    </location>
</feature>
<dbReference type="InterPro" id="IPR013830">
    <property type="entry name" value="SGNH_hydro"/>
</dbReference>
<keyword evidence="4" id="KW-0378">Hydrolase</keyword>
<organism evidence="4 5">
    <name type="scientific">Jatrophihabitans cynanchi</name>
    <dbReference type="NCBI Taxonomy" id="2944128"/>
    <lineage>
        <taxon>Bacteria</taxon>
        <taxon>Bacillati</taxon>
        <taxon>Actinomycetota</taxon>
        <taxon>Actinomycetes</taxon>
        <taxon>Jatrophihabitantales</taxon>
        <taxon>Jatrophihabitantaceae</taxon>
        <taxon>Jatrophihabitans</taxon>
    </lineage>
</organism>
<dbReference type="GO" id="GO:0016787">
    <property type="term" value="F:hydrolase activity"/>
    <property type="evidence" value="ECO:0007669"/>
    <property type="project" value="UniProtKB-KW"/>
</dbReference>
<evidence type="ECO:0000313" key="4">
    <source>
        <dbReference type="EMBL" id="WAX55947.1"/>
    </source>
</evidence>
<feature type="transmembrane region" description="Helical" evidence="2">
    <location>
        <begin position="12"/>
        <end position="37"/>
    </location>
</feature>
<feature type="region of interest" description="Disordered" evidence="1">
    <location>
        <begin position="295"/>
        <end position="347"/>
    </location>
</feature>
<evidence type="ECO:0000259" key="3">
    <source>
        <dbReference type="Pfam" id="PF13472"/>
    </source>
</evidence>
<dbReference type="Pfam" id="PF13472">
    <property type="entry name" value="Lipase_GDSL_2"/>
    <property type="match status" value="1"/>
</dbReference>
<protein>
    <submittedName>
        <fullName evidence="4">SGNH/GDSL hydrolase family protein</fullName>
    </submittedName>
</protein>
<dbReference type="RefSeq" id="WP_269442472.1">
    <property type="nucleotide sequence ID" value="NZ_CP097463.1"/>
</dbReference>
<proteinExistence type="predicted"/>
<name>A0ABY7JTR0_9ACTN</name>
<evidence type="ECO:0000256" key="1">
    <source>
        <dbReference type="SAM" id="MobiDB-lite"/>
    </source>
</evidence>
<dbReference type="Gene3D" id="3.40.50.1110">
    <property type="entry name" value="SGNH hydrolase"/>
    <property type="match status" value="1"/>
</dbReference>
<dbReference type="SUPFAM" id="SSF52266">
    <property type="entry name" value="SGNH hydrolase"/>
    <property type="match status" value="1"/>
</dbReference>
<sequence length="347" mass="36153">MSRASKAKRIATAAAYGGGGIGALGALGGAALVGVMFGETKLARRRIPVAVTDPPVSHDTTWAAAGVSRLRPPIRIALLGDSTAAGYGAARDRETPAAQLAIGISAAARRPVHVTNVAVVGAESRDLGEQLERLARHIRPELAIVMIGANDVTEGRRPSGPVHYLEQAVRRLKADGIQVVVGTCPDLGTIRPLPQPLRWYARHLSRQMAAAQTIAVVRAGGRTVSLGDLLGPLFATRLDLFAEDRFHPSAAGYAEASKALLPSCLDALGLRTRARSASAFTTRRPKPVAKAAAQAAARPGSEVAPAPSRGGALTRRGPVAQLRRRHARRVPEAGEGAATEVTPTTAD</sequence>
<dbReference type="InterPro" id="IPR036514">
    <property type="entry name" value="SGNH_hydro_sf"/>
</dbReference>
<dbReference type="CDD" id="cd01836">
    <property type="entry name" value="FeeA_FeeB_like"/>
    <property type="match status" value="1"/>
</dbReference>
<reference evidence="4" key="1">
    <citation type="submission" date="2022-05" db="EMBL/GenBank/DDBJ databases">
        <title>Jatrophihabitans sp. SB3-54 whole genome sequence.</title>
        <authorList>
            <person name="Suh M.K."/>
            <person name="Eom M.K."/>
            <person name="Kim J.S."/>
            <person name="Kim H.S."/>
            <person name="Do H.E."/>
            <person name="Shin Y.K."/>
            <person name="Lee J.-S."/>
        </authorList>
    </citation>
    <scope>NUCLEOTIDE SEQUENCE</scope>
    <source>
        <strain evidence="4">SB3-54</strain>
    </source>
</reference>